<dbReference type="PANTHER" id="PTHR43394">
    <property type="entry name" value="ATP-DEPENDENT PERMEASE MDL1, MITOCHONDRIAL"/>
    <property type="match status" value="1"/>
</dbReference>
<dbReference type="GO" id="GO:0016020">
    <property type="term" value="C:membrane"/>
    <property type="evidence" value="ECO:0000318"/>
    <property type="project" value="GO_Central"/>
</dbReference>
<feature type="transmembrane region" description="Helical" evidence="12">
    <location>
        <begin position="105"/>
        <end position="125"/>
    </location>
</feature>
<dbReference type="Pfam" id="PF00005">
    <property type="entry name" value="ABC_tran"/>
    <property type="match status" value="2"/>
</dbReference>
<keyword evidence="5" id="KW-0677">Repeat</keyword>
<dbReference type="Gene3D" id="1.20.1560.10">
    <property type="entry name" value="ABC transporter type 1, transmembrane domain"/>
    <property type="match status" value="2"/>
</dbReference>
<feature type="domain" description="ABC transmembrane type-1" evidence="14">
    <location>
        <begin position="57"/>
        <end position="345"/>
    </location>
</feature>
<evidence type="ECO:0000256" key="7">
    <source>
        <dbReference type="ARBA" id="ARBA00022840"/>
    </source>
</evidence>
<evidence type="ECO:0000256" key="10">
    <source>
        <dbReference type="ARBA" id="ARBA00023180"/>
    </source>
</evidence>
<feature type="compositionally biased region" description="Polar residues" evidence="11">
    <location>
        <begin position="694"/>
        <end position="715"/>
    </location>
</feature>
<dbReference type="CDD" id="cd18577">
    <property type="entry name" value="ABC_6TM_Pgp_ABCB1_D1_like"/>
    <property type="match status" value="1"/>
</dbReference>
<evidence type="ECO:0000313" key="16">
    <source>
        <dbReference type="EnsemblPlants" id="Pp3c3_5680V3.1"/>
    </source>
</evidence>
<keyword evidence="6" id="KW-0547">Nucleotide-binding</keyword>
<comment type="subcellular location">
    <subcellularLocation>
        <location evidence="1">Cell membrane</location>
        <topology evidence="1">Multi-pass membrane protein</topology>
    </subcellularLocation>
</comment>
<dbReference type="GO" id="GO:0043481">
    <property type="term" value="P:anthocyanin accumulation in tissues in response to UV light"/>
    <property type="evidence" value="ECO:0007669"/>
    <property type="project" value="UniProtKB-ARBA"/>
</dbReference>
<dbReference type="FunFam" id="1.20.1560.10:FF:000029">
    <property type="entry name" value="ABC transporter B family member 1"/>
    <property type="match status" value="1"/>
</dbReference>
<dbReference type="InterPro" id="IPR036640">
    <property type="entry name" value="ABC1_TM_sf"/>
</dbReference>
<feature type="domain" description="ABC transporter" evidence="13">
    <location>
        <begin position="381"/>
        <end position="617"/>
    </location>
</feature>
<feature type="compositionally biased region" description="Basic and acidic residues" evidence="11">
    <location>
        <begin position="717"/>
        <end position="730"/>
    </location>
</feature>
<feature type="transmembrane region" description="Helical" evidence="12">
    <location>
        <begin position="285"/>
        <end position="305"/>
    </location>
</feature>
<dbReference type="GO" id="GO:0048608">
    <property type="term" value="P:reproductive structure development"/>
    <property type="evidence" value="ECO:0007669"/>
    <property type="project" value="UniProtKB-ARBA"/>
</dbReference>
<feature type="transmembrane region" description="Helical" evidence="12">
    <location>
        <begin position="53"/>
        <end position="77"/>
    </location>
</feature>
<dbReference type="Pfam" id="PF00664">
    <property type="entry name" value="ABC_membrane"/>
    <property type="match status" value="2"/>
</dbReference>
<dbReference type="GeneID" id="112280150"/>
<evidence type="ECO:0000259" key="14">
    <source>
        <dbReference type="PROSITE" id="PS50929"/>
    </source>
</evidence>
<comment type="similarity">
    <text evidence="2">Belongs to the ABC transporter superfamily. ABCB family. Multidrug resistance exporter (TC 3.A.1.201) subfamily.</text>
</comment>
<dbReference type="GO" id="GO:0005886">
    <property type="term" value="C:plasma membrane"/>
    <property type="evidence" value="ECO:0007669"/>
    <property type="project" value="UniProtKB-SubCell"/>
</dbReference>
<dbReference type="GO" id="GO:0140359">
    <property type="term" value="F:ABC-type transporter activity"/>
    <property type="evidence" value="ECO:0007669"/>
    <property type="project" value="InterPro"/>
</dbReference>
<feature type="transmembrane region" description="Helical" evidence="12">
    <location>
        <begin position="1036"/>
        <end position="1057"/>
    </location>
</feature>
<feature type="region of interest" description="Disordered" evidence="11">
    <location>
        <begin position="1"/>
        <end position="27"/>
    </location>
</feature>
<organism evidence="15">
    <name type="scientific">Physcomitrium patens</name>
    <name type="common">Spreading-leaved earth moss</name>
    <name type="synonym">Physcomitrella patens</name>
    <dbReference type="NCBI Taxonomy" id="3218"/>
    <lineage>
        <taxon>Eukaryota</taxon>
        <taxon>Viridiplantae</taxon>
        <taxon>Streptophyta</taxon>
        <taxon>Embryophyta</taxon>
        <taxon>Bryophyta</taxon>
        <taxon>Bryophytina</taxon>
        <taxon>Bryopsida</taxon>
        <taxon>Funariidae</taxon>
        <taxon>Funariales</taxon>
        <taxon>Funariaceae</taxon>
        <taxon>Physcomitrium</taxon>
    </lineage>
</organism>
<dbReference type="GO" id="GO:0016887">
    <property type="term" value="F:ATP hydrolysis activity"/>
    <property type="evidence" value="ECO:0007669"/>
    <property type="project" value="InterPro"/>
</dbReference>
<protein>
    <submittedName>
        <fullName evidence="15 16">Uncharacterized protein</fullName>
    </submittedName>
</protein>
<dbReference type="EnsemblPlants" id="Pp3c3_5680V3.1">
    <property type="protein sequence ID" value="Pp3c3_5680V3.1"/>
    <property type="gene ID" value="Pp3c3_5680"/>
</dbReference>
<dbReference type="GO" id="GO:0009958">
    <property type="term" value="P:positive gravitropism"/>
    <property type="evidence" value="ECO:0007669"/>
    <property type="project" value="UniProtKB-ARBA"/>
</dbReference>
<feature type="compositionally biased region" description="Polar residues" evidence="11">
    <location>
        <begin position="1"/>
        <end position="26"/>
    </location>
</feature>
<keyword evidence="7" id="KW-0067">ATP-binding</keyword>
<dbReference type="PROSITE" id="PS50893">
    <property type="entry name" value="ABC_TRANSPORTER_2"/>
    <property type="match status" value="2"/>
</dbReference>
<evidence type="ECO:0000313" key="17">
    <source>
        <dbReference type="Proteomes" id="UP000006727"/>
    </source>
</evidence>
<dbReference type="Gramene" id="Pp3c3_5680V3.1">
    <property type="protein sequence ID" value="Pp3c3_5680V3.1"/>
    <property type="gene ID" value="Pp3c3_5680"/>
</dbReference>
<evidence type="ECO:0000256" key="1">
    <source>
        <dbReference type="ARBA" id="ARBA00004651"/>
    </source>
</evidence>
<dbReference type="RefSeq" id="XP_024371034.1">
    <property type="nucleotide sequence ID" value="XM_024515266.2"/>
</dbReference>
<dbReference type="FunFam" id="3.40.50.300:FF:000251">
    <property type="entry name" value="ABC transporter B family member 19"/>
    <property type="match status" value="2"/>
</dbReference>
<dbReference type="GO" id="GO:1900459">
    <property type="term" value="P:positive regulation of brassinosteroid mediated signaling pathway"/>
    <property type="evidence" value="ECO:0007669"/>
    <property type="project" value="UniProtKB-ARBA"/>
</dbReference>
<evidence type="ECO:0000259" key="13">
    <source>
        <dbReference type="PROSITE" id="PS50893"/>
    </source>
</evidence>
<evidence type="ECO:0000313" key="15">
    <source>
        <dbReference type="EMBL" id="PNR57059.1"/>
    </source>
</evidence>
<sequence>MGLQSLRTPSPKQQSRPITPKNSSKQTKIRNIKGKVQRVAYHKLFSFADKVDYVLMVVGGTAAVLHGAAVPVFFIYFSRLINDLGHSMGDPMKQTAEVSRYSMNFFYLGIHCLVTAWLEVSCWMITGERQSARIRTKYLHAILSEEVGFFDTDSCTSELVSRISSDTLLVQEAIGDKAGNFLHYAAVFVSGICVSFGTVWQLTAVTLSVLPLLAAAGGAYLAIRVGQTKWSQEAYSKAGSIAEEAIAQVRTVYSFVGEVKTQKAYSKALHRTLDMAKRAGIAKGLSVGLTHGLLIAVWGLLFWYASLLVLRKSANGGQAFTTIINAVISGLSLGQIAPNIHIFAKGTAAGFNVMQVIERKRLRDCRRSTDGKILPQLAGHIELRDISFSYPSRPNVKIFDKFNITIPAGTTVAIVGNSGSGKSTIISLIERFYDPTAGEVLVDGHDIKTLRLSWLRGKIGLVNQEPVLFATSILENILYGKEGASAAEVTAMAKASNAHSFIDKLPQRYDTQVGERGVQLSGGQKQRVAIARAMLKNPTILLLDEATSALDAGSEQLVQEALDRLMIGRTTVVIAHRLSTIRNANAIFVVQNGRVVESGTHNELLGEGNEGAYAKLVRLQQTDPFKETVREKSPWFDNCIRSGTPGITTRHSSPGSERGDLYEVSLSPEPLFTHPQDMHLPGSILPNVRESKSSDCSPTLTMHNSKPSRLSSLIEQLNERHSARPHHDTSDSDISAASTSGSTPKTVLISCEPSFRRLLMLNAPEWPYAILGSIGASLAGWKTPLAALGMSDILVSFYTFDDWYIKHQVRKICLLFTGAIPVTVLAFVMQNYFFEVMGERLTIRVREKMLTSILRQEVGWFDQDENNSSLVASRLSMDATLVRAFVGDRASVILMTLALMLLAFGIAFYLDWKVAFVVLATYPFMVGAFIGEHHFLKGFGGDVAKAYARASMVATEAVSNIRTVAAFCAEDKVLDLFIRELALPKRRAFVRGQVAGIGYGLSQFFVFSSYGLAMWYSSTLVTHGGFNDFSNIIRTFIVLVVTAVMLAESLTMAPDILKGSQALKSIFCILDRETEIDPENSTAEDVLEVRGDISLKHVHFTYPSRSDTIIFKDFSLKVHAGRSLALVGASGSGKSSVIALIARFYDPTSGKVKIDGHDIKKLRLRSLRRHIALVQQEPALFATTIHENILYGRDGASDAEIVEAAQAANAHNFICCLPEGYNTEVGERGVQLSGGQKQRVAIARAVLKDPAILLLDEATSALDSHSEGIVQEALDKLMHGRTTVLIAHRLSTVRNADTIAVVRDGQIVEKGTHKQLMARTDGAYTNLINLVKSRE</sequence>
<feature type="transmembrane region" description="Helical" evidence="12">
    <location>
        <begin position="890"/>
        <end position="908"/>
    </location>
</feature>
<dbReference type="InterPro" id="IPR039421">
    <property type="entry name" value="Type_1_exporter"/>
</dbReference>
<dbReference type="SMART" id="SM00382">
    <property type="entry name" value="AAA"/>
    <property type="match status" value="2"/>
</dbReference>
<dbReference type="GO" id="GO:0005524">
    <property type="term" value="F:ATP binding"/>
    <property type="evidence" value="ECO:0007669"/>
    <property type="project" value="UniProtKB-KW"/>
</dbReference>
<dbReference type="PROSITE" id="PS50929">
    <property type="entry name" value="ABC_TM1F"/>
    <property type="match status" value="2"/>
</dbReference>
<dbReference type="EMBL" id="ABEU02000003">
    <property type="protein sequence ID" value="PNR57059.1"/>
    <property type="molecule type" value="Genomic_DNA"/>
</dbReference>
<keyword evidence="17" id="KW-1185">Reference proteome</keyword>
<keyword evidence="3" id="KW-0813">Transport</keyword>
<dbReference type="GO" id="GO:0009926">
    <property type="term" value="P:auxin polar transport"/>
    <property type="evidence" value="ECO:0007669"/>
    <property type="project" value="UniProtKB-ARBA"/>
</dbReference>
<feature type="domain" description="ABC transmembrane type-1" evidence="14">
    <location>
        <begin position="769"/>
        <end position="1062"/>
    </location>
</feature>
<dbReference type="InterPro" id="IPR011527">
    <property type="entry name" value="ABC1_TM_dom"/>
</dbReference>
<dbReference type="GO" id="GO:0010329">
    <property type="term" value="F:auxin efflux transmembrane transporter activity"/>
    <property type="evidence" value="ECO:0007669"/>
    <property type="project" value="UniProtKB-ARBA"/>
</dbReference>
<dbReference type="InterPro" id="IPR003439">
    <property type="entry name" value="ABC_transporter-like_ATP-bd"/>
</dbReference>
<name>A0A2K1KTG5_PHYPA</name>
<dbReference type="GO" id="GO:0055085">
    <property type="term" value="P:transmembrane transport"/>
    <property type="evidence" value="ECO:0000318"/>
    <property type="project" value="GO_Central"/>
</dbReference>
<dbReference type="PROSITE" id="PS00211">
    <property type="entry name" value="ABC_TRANSPORTER_1"/>
    <property type="match status" value="2"/>
</dbReference>
<dbReference type="InterPro" id="IPR027417">
    <property type="entry name" value="P-loop_NTPase"/>
</dbReference>
<dbReference type="GO" id="GO:0009741">
    <property type="term" value="P:response to brassinosteroid"/>
    <property type="evidence" value="ECO:0007669"/>
    <property type="project" value="UniProtKB-ARBA"/>
</dbReference>
<dbReference type="GO" id="GO:0009640">
    <property type="term" value="P:photomorphogenesis"/>
    <property type="evidence" value="ECO:0007669"/>
    <property type="project" value="UniProtKB-ARBA"/>
</dbReference>
<feature type="transmembrane region" description="Helical" evidence="12">
    <location>
        <begin position="914"/>
        <end position="931"/>
    </location>
</feature>
<feature type="region of interest" description="Disordered" evidence="11">
    <location>
        <begin position="672"/>
        <end position="744"/>
    </location>
</feature>
<keyword evidence="10" id="KW-0325">Glycoprotein</keyword>
<feature type="transmembrane region" description="Helical" evidence="12">
    <location>
        <begin position="205"/>
        <end position="223"/>
    </location>
</feature>
<gene>
    <name evidence="16" type="primary">LOC112280150</name>
    <name evidence="15" type="ORF">PHYPA_004052</name>
</gene>
<dbReference type="SUPFAM" id="SSF52540">
    <property type="entry name" value="P-loop containing nucleoside triphosphate hydrolases"/>
    <property type="match status" value="2"/>
</dbReference>
<dbReference type="GO" id="GO:0099402">
    <property type="term" value="P:plant organ development"/>
    <property type="evidence" value="ECO:0007669"/>
    <property type="project" value="UniProtKB-ARBA"/>
</dbReference>
<dbReference type="PaxDb" id="3218-PP1S1_792V6.1"/>
<feature type="transmembrane region" description="Helical" evidence="12">
    <location>
        <begin position="181"/>
        <end position="199"/>
    </location>
</feature>
<dbReference type="InterPro" id="IPR003593">
    <property type="entry name" value="AAA+_ATPase"/>
</dbReference>
<evidence type="ECO:0000256" key="6">
    <source>
        <dbReference type="ARBA" id="ARBA00022741"/>
    </source>
</evidence>
<evidence type="ECO:0000256" key="8">
    <source>
        <dbReference type="ARBA" id="ARBA00022989"/>
    </source>
</evidence>
<evidence type="ECO:0000256" key="4">
    <source>
        <dbReference type="ARBA" id="ARBA00022692"/>
    </source>
</evidence>
<evidence type="ECO:0000256" key="11">
    <source>
        <dbReference type="SAM" id="MobiDB-lite"/>
    </source>
</evidence>
<evidence type="ECO:0000256" key="12">
    <source>
        <dbReference type="SAM" id="Phobius"/>
    </source>
</evidence>
<reference evidence="15 17" key="1">
    <citation type="journal article" date="2008" name="Science">
        <title>The Physcomitrella genome reveals evolutionary insights into the conquest of land by plants.</title>
        <authorList>
            <person name="Rensing S."/>
            <person name="Lang D."/>
            <person name="Zimmer A."/>
            <person name="Terry A."/>
            <person name="Salamov A."/>
            <person name="Shapiro H."/>
            <person name="Nishiyama T."/>
            <person name="Perroud P.-F."/>
            <person name="Lindquist E."/>
            <person name="Kamisugi Y."/>
            <person name="Tanahashi T."/>
            <person name="Sakakibara K."/>
            <person name="Fujita T."/>
            <person name="Oishi K."/>
            <person name="Shin-I T."/>
            <person name="Kuroki Y."/>
            <person name="Toyoda A."/>
            <person name="Suzuki Y."/>
            <person name="Hashimoto A."/>
            <person name="Yamaguchi K."/>
            <person name="Sugano A."/>
            <person name="Kohara Y."/>
            <person name="Fujiyama A."/>
            <person name="Anterola A."/>
            <person name="Aoki S."/>
            <person name="Ashton N."/>
            <person name="Barbazuk W.B."/>
            <person name="Barker E."/>
            <person name="Bennetzen J."/>
            <person name="Bezanilla M."/>
            <person name="Blankenship R."/>
            <person name="Cho S.H."/>
            <person name="Dutcher S."/>
            <person name="Estelle M."/>
            <person name="Fawcett J.A."/>
            <person name="Gundlach H."/>
            <person name="Hanada K."/>
            <person name="Heyl A."/>
            <person name="Hicks K.A."/>
            <person name="Hugh J."/>
            <person name="Lohr M."/>
            <person name="Mayer K."/>
            <person name="Melkozernov A."/>
            <person name="Murata T."/>
            <person name="Nelson D."/>
            <person name="Pils B."/>
            <person name="Prigge M."/>
            <person name="Reiss B."/>
            <person name="Renner T."/>
            <person name="Rombauts S."/>
            <person name="Rushton P."/>
            <person name="Sanderfoot A."/>
            <person name="Schween G."/>
            <person name="Shiu S.-H."/>
            <person name="Stueber K."/>
            <person name="Theodoulou F.L."/>
            <person name="Tu H."/>
            <person name="Van de Peer Y."/>
            <person name="Verrier P.J."/>
            <person name="Waters E."/>
            <person name="Wood A."/>
            <person name="Yang L."/>
            <person name="Cove D."/>
            <person name="Cuming A."/>
            <person name="Hasebe M."/>
            <person name="Lucas S."/>
            <person name="Mishler D.B."/>
            <person name="Reski R."/>
            <person name="Grigoriev I."/>
            <person name="Quatrano R.S."/>
            <person name="Boore J.L."/>
        </authorList>
    </citation>
    <scope>NUCLEOTIDE SEQUENCE [LARGE SCALE GENOMIC DNA]</scope>
    <source>
        <strain evidence="16 17">cv. Gransden 2004</strain>
    </source>
</reference>
<reference evidence="15 17" key="2">
    <citation type="journal article" date="2018" name="Plant J.">
        <title>The Physcomitrella patens chromosome-scale assembly reveals moss genome structure and evolution.</title>
        <authorList>
            <person name="Lang D."/>
            <person name="Ullrich K.K."/>
            <person name="Murat F."/>
            <person name="Fuchs J."/>
            <person name="Jenkins J."/>
            <person name="Haas F.B."/>
            <person name="Piednoel M."/>
            <person name="Gundlach H."/>
            <person name="Van Bel M."/>
            <person name="Meyberg R."/>
            <person name="Vives C."/>
            <person name="Morata J."/>
            <person name="Symeonidi A."/>
            <person name="Hiss M."/>
            <person name="Muchero W."/>
            <person name="Kamisugi Y."/>
            <person name="Saleh O."/>
            <person name="Blanc G."/>
            <person name="Decker E.L."/>
            <person name="van Gessel N."/>
            <person name="Grimwood J."/>
            <person name="Hayes R.D."/>
            <person name="Graham S.W."/>
            <person name="Gunter L.E."/>
            <person name="McDaniel S.F."/>
            <person name="Hoernstein S.N.W."/>
            <person name="Larsson A."/>
            <person name="Li F.W."/>
            <person name="Perroud P.F."/>
            <person name="Phillips J."/>
            <person name="Ranjan P."/>
            <person name="Rokshar D.S."/>
            <person name="Rothfels C.J."/>
            <person name="Schneider L."/>
            <person name="Shu S."/>
            <person name="Stevenson D.W."/>
            <person name="Thummler F."/>
            <person name="Tillich M."/>
            <person name="Villarreal Aguilar J.C."/>
            <person name="Widiez T."/>
            <person name="Wong G.K."/>
            <person name="Wymore A."/>
            <person name="Zhang Y."/>
            <person name="Zimmer A.D."/>
            <person name="Quatrano R.S."/>
            <person name="Mayer K.F.X."/>
            <person name="Goodstein D."/>
            <person name="Casacuberta J.M."/>
            <person name="Vandepoele K."/>
            <person name="Reski R."/>
            <person name="Cuming A.C."/>
            <person name="Tuskan G.A."/>
            <person name="Maumus F."/>
            <person name="Salse J."/>
            <person name="Schmutz J."/>
            <person name="Rensing S.A."/>
        </authorList>
    </citation>
    <scope>NUCLEOTIDE SEQUENCE [LARGE SCALE GENOMIC DNA]</scope>
    <source>
        <strain evidence="16 17">cv. Gransden 2004</strain>
    </source>
</reference>
<dbReference type="InterPro" id="IPR017871">
    <property type="entry name" value="ABC_transporter-like_CS"/>
</dbReference>
<evidence type="ECO:0000256" key="3">
    <source>
        <dbReference type="ARBA" id="ARBA00022448"/>
    </source>
</evidence>
<dbReference type="SUPFAM" id="SSF90123">
    <property type="entry name" value="ABC transporter transmembrane region"/>
    <property type="match status" value="2"/>
</dbReference>
<keyword evidence="8 12" id="KW-1133">Transmembrane helix</keyword>
<dbReference type="CDD" id="cd18578">
    <property type="entry name" value="ABC_6TM_Pgp_ABCB1_D2_like"/>
    <property type="match status" value="1"/>
</dbReference>
<dbReference type="CDD" id="cd03249">
    <property type="entry name" value="ABC_MTABC3_MDL1_MDL2"/>
    <property type="match status" value="2"/>
</dbReference>
<dbReference type="GO" id="GO:0048367">
    <property type="term" value="P:shoot system development"/>
    <property type="evidence" value="ECO:0007669"/>
    <property type="project" value="UniProtKB-ARBA"/>
</dbReference>
<evidence type="ECO:0000256" key="5">
    <source>
        <dbReference type="ARBA" id="ARBA00022737"/>
    </source>
</evidence>
<feature type="transmembrane region" description="Helical" evidence="12">
    <location>
        <begin position="994"/>
        <end position="1016"/>
    </location>
</feature>
<dbReference type="FunFam" id="1.20.1560.10:FF:000009">
    <property type="entry name" value="ABC transporter B family member 1"/>
    <property type="match status" value="1"/>
</dbReference>
<evidence type="ECO:0000256" key="9">
    <source>
        <dbReference type="ARBA" id="ARBA00023136"/>
    </source>
</evidence>
<reference evidence="16" key="3">
    <citation type="submission" date="2020-12" db="UniProtKB">
        <authorList>
            <consortium name="EnsemblPlants"/>
        </authorList>
    </citation>
    <scope>IDENTIFICATION</scope>
</reference>
<evidence type="ECO:0000256" key="2">
    <source>
        <dbReference type="ARBA" id="ARBA00007577"/>
    </source>
</evidence>
<dbReference type="Gene3D" id="3.40.50.300">
    <property type="entry name" value="P-loop containing nucleotide triphosphate hydrolases"/>
    <property type="match status" value="2"/>
</dbReference>
<dbReference type="GO" id="GO:0042626">
    <property type="term" value="F:ATPase-coupled transmembrane transporter activity"/>
    <property type="evidence" value="ECO:0000318"/>
    <property type="project" value="GO_Central"/>
</dbReference>
<dbReference type="GO" id="GO:0008361">
    <property type="term" value="P:regulation of cell size"/>
    <property type="evidence" value="ECO:0007669"/>
    <property type="project" value="UniProtKB-ARBA"/>
</dbReference>
<dbReference type="PANTHER" id="PTHR43394:SF11">
    <property type="entry name" value="ATP-BINDING CASSETTE TRANSPORTER"/>
    <property type="match status" value="1"/>
</dbReference>
<keyword evidence="9 12" id="KW-0472">Membrane</keyword>
<feature type="domain" description="ABC transporter" evidence="13">
    <location>
        <begin position="1093"/>
        <end position="1329"/>
    </location>
</feature>
<proteinExistence type="inferred from homology"/>
<keyword evidence="4 12" id="KW-0812">Transmembrane</keyword>
<feature type="compositionally biased region" description="Low complexity" evidence="11">
    <location>
        <begin position="732"/>
        <end position="743"/>
    </location>
</feature>
<dbReference type="Proteomes" id="UP000006727">
    <property type="component" value="Chromosome 3"/>
</dbReference>
<feature type="transmembrane region" description="Helical" evidence="12">
    <location>
        <begin position="814"/>
        <end position="834"/>
    </location>
</feature>
<dbReference type="GO" id="GO:0009637">
    <property type="term" value="P:response to blue light"/>
    <property type="evidence" value="ECO:0007669"/>
    <property type="project" value="UniProtKB-ARBA"/>
</dbReference>
<accession>A0A2K1KTG5</accession>